<keyword evidence="1" id="KW-0732">Signal</keyword>
<evidence type="ECO:0000313" key="3">
    <source>
        <dbReference type="Proteomes" id="UP000217790"/>
    </source>
</evidence>
<dbReference type="InParanoid" id="A0A2H3DWL7"/>
<feature type="chain" id="PRO_5013702287" description="LOB domain-containing protein" evidence="1">
    <location>
        <begin position="21"/>
        <end position="163"/>
    </location>
</feature>
<name>A0A2H3DWL7_ARMGA</name>
<evidence type="ECO:0008006" key="4">
    <source>
        <dbReference type="Google" id="ProtNLM"/>
    </source>
</evidence>
<evidence type="ECO:0000256" key="1">
    <source>
        <dbReference type="SAM" id="SignalP"/>
    </source>
</evidence>
<organism evidence="2 3">
    <name type="scientific">Armillaria gallica</name>
    <name type="common">Bulbous honey fungus</name>
    <name type="synonym">Armillaria bulbosa</name>
    <dbReference type="NCBI Taxonomy" id="47427"/>
    <lineage>
        <taxon>Eukaryota</taxon>
        <taxon>Fungi</taxon>
        <taxon>Dikarya</taxon>
        <taxon>Basidiomycota</taxon>
        <taxon>Agaricomycotina</taxon>
        <taxon>Agaricomycetes</taxon>
        <taxon>Agaricomycetidae</taxon>
        <taxon>Agaricales</taxon>
        <taxon>Marasmiineae</taxon>
        <taxon>Physalacriaceae</taxon>
        <taxon>Armillaria</taxon>
    </lineage>
</organism>
<sequence>MPIFHKWAATSLTIISNAEAAACHQFSSLPDHYASSLHGMMTTINIEQQCEHLAHSEQYKTLSMQIESLTSMVTTDILPKGPHGQSRCSLHITATFPPACFDSSMAPASQAAVSVPETSTLVFDSALQPEPPMLSDPVSSSDNVSSSITDLFLMDTSNLLHFH</sequence>
<dbReference type="Proteomes" id="UP000217790">
    <property type="component" value="Unassembled WGS sequence"/>
</dbReference>
<dbReference type="AlphaFoldDB" id="A0A2H3DWL7"/>
<protein>
    <recommendedName>
        <fullName evidence="4">LOB domain-containing protein</fullName>
    </recommendedName>
</protein>
<evidence type="ECO:0000313" key="2">
    <source>
        <dbReference type="EMBL" id="PBK93487.1"/>
    </source>
</evidence>
<gene>
    <name evidence="2" type="ORF">ARMGADRAFT_1079802</name>
</gene>
<feature type="signal peptide" evidence="1">
    <location>
        <begin position="1"/>
        <end position="20"/>
    </location>
</feature>
<dbReference type="EMBL" id="KZ293656">
    <property type="protein sequence ID" value="PBK93487.1"/>
    <property type="molecule type" value="Genomic_DNA"/>
</dbReference>
<accession>A0A2H3DWL7</accession>
<reference evidence="3" key="1">
    <citation type="journal article" date="2017" name="Nat. Ecol. Evol.">
        <title>Genome expansion and lineage-specific genetic innovations in the forest pathogenic fungi Armillaria.</title>
        <authorList>
            <person name="Sipos G."/>
            <person name="Prasanna A.N."/>
            <person name="Walter M.C."/>
            <person name="O'Connor E."/>
            <person name="Balint B."/>
            <person name="Krizsan K."/>
            <person name="Kiss B."/>
            <person name="Hess J."/>
            <person name="Varga T."/>
            <person name="Slot J."/>
            <person name="Riley R."/>
            <person name="Boka B."/>
            <person name="Rigling D."/>
            <person name="Barry K."/>
            <person name="Lee J."/>
            <person name="Mihaltcheva S."/>
            <person name="LaButti K."/>
            <person name="Lipzen A."/>
            <person name="Waldron R."/>
            <person name="Moloney N.M."/>
            <person name="Sperisen C."/>
            <person name="Kredics L."/>
            <person name="Vagvoelgyi C."/>
            <person name="Patrignani A."/>
            <person name="Fitzpatrick D."/>
            <person name="Nagy I."/>
            <person name="Doyle S."/>
            <person name="Anderson J.B."/>
            <person name="Grigoriev I.V."/>
            <person name="Gueldener U."/>
            <person name="Muensterkoetter M."/>
            <person name="Nagy L.G."/>
        </authorList>
    </citation>
    <scope>NUCLEOTIDE SEQUENCE [LARGE SCALE GENOMIC DNA]</scope>
    <source>
        <strain evidence="3">Ar21-2</strain>
    </source>
</reference>
<keyword evidence="3" id="KW-1185">Reference proteome</keyword>
<proteinExistence type="predicted"/>